<evidence type="ECO:0000256" key="2">
    <source>
        <dbReference type="ARBA" id="ARBA00009457"/>
    </source>
</evidence>
<reference evidence="8 9" key="1">
    <citation type="submission" date="2024-08" db="EMBL/GenBank/DDBJ databases">
        <authorList>
            <person name="Cucini C."/>
            <person name="Frati F."/>
        </authorList>
    </citation>
    <scope>NUCLEOTIDE SEQUENCE [LARGE SCALE GENOMIC DNA]</scope>
</reference>
<organism evidence="8 9">
    <name type="scientific">Orchesella dallaii</name>
    <dbReference type="NCBI Taxonomy" id="48710"/>
    <lineage>
        <taxon>Eukaryota</taxon>
        <taxon>Metazoa</taxon>
        <taxon>Ecdysozoa</taxon>
        <taxon>Arthropoda</taxon>
        <taxon>Hexapoda</taxon>
        <taxon>Collembola</taxon>
        <taxon>Entomobryomorpha</taxon>
        <taxon>Entomobryoidea</taxon>
        <taxon>Orchesellidae</taxon>
        <taxon>Orchesellinae</taxon>
        <taxon>Orchesella</taxon>
    </lineage>
</organism>
<dbReference type="EMBL" id="CAXLJM020000151">
    <property type="protein sequence ID" value="CAL8143131.1"/>
    <property type="molecule type" value="Genomic_DNA"/>
</dbReference>
<feature type="compositionally biased region" description="Basic and acidic residues" evidence="6">
    <location>
        <begin position="9"/>
        <end position="19"/>
    </location>
</feature>
<evidence type="ECO:0000313" key="9">
    <source>
        <dbReference type="Proteomes" id="UP001642540"/>
    </source>
</evidence>
<comment type="caution">
    <text evidence="8">The sequence shown here is derived from an EMBL/GenBank/DDBJ whole genome shotgun (WGS) entry which is preliminary data.</text>
</comment>
<keyword evidence="9" id="KW-1185">Reference proteome</keyword>
<evidence type="ECO:0000256" key="7">
    <source>
        <dbReference type="SAM" id="Phobius"/>
    </source>
</evidence>
<evidence type="ECO:0000313" key="8">
    <source>
        <dbReference type="EMBL" id="CAL8143131.1"/>
    </source>
</evidence>
<comment type="subcellular location">
    <subcellularLocation>
        <location evidence="1">Membrane</location>
        <topology evidence="1">Multi-pass membrane protein</topology>
    </subcellularLocation>
</comment>
<evidence type="ECO:0000256" key="3">
    <source>
        <dbReference type="ARBA" id="ARBA00022692"/>
    </source>
</evidence>
<dbReference type="PANTHER" id="PTHR10926">
    <property type="entry name" value="CELL CYCLE CONTROL PROTEIN 50"/>
    <property type="match status" value="1"/>
</dbReference>
<dbReference type="Proteomes" id="UP001642540">
    <property type="component" value="Unassembled WGS sequence"/>
</dbReference>
<dbReference type="PANTHER" id="PTHR10926:SF0">
    <property type="entry name" value="CDC50, ISOFORM A"/>
    <property type="match status" value="1"/>
</dbReference>
<feature type="transmembrane region" description="Helical" evidence="7">
    <location>
        <begin position="56"/>
        <end position="78"/>
    </location>
</feature>
<keyword evidence="4 7" id="KW-1133">Transmembrane helix</keyword>
<feature type="region of interest" description="Disordered" evidence="6">
    <location>
        <begin position="1"/>
        <end position="21"/>
    </location>
</feature>
<protein>
    <submittedName>
        <fullName evidence="8">Uncharacterized protein</fullName>
    </submittedName>
</protein>
<sequence length="184" mass="21178">MQATSSHINENEATHVQRPEEDELSPAAIRKQFYNTQWKQQRLWAIRLRLTFFHMLIYYVAFGILFIIIACICALSAANTPSVIRIDYTDCLDSSSGSGPVKKCRDDILNFKSGICKCEVEIDIDDDLVNQKTVIFYYELSSFLQNIRKYKHDVDFSQLEGRAIQGNSAVPPTCRYEYFKRGGK</sequence>
<keyword evidence="5 7" id="KW-0472">Membrane</keyword>
<dbReference type="InterPro" id="IPR005045">
    <property type="entry name" value="CDC50/LEM3_fam"/>
</dbReference>
<keyword evidence="3 7" id="KW-0812">Transmembrane</keyword>
<accession>A0ABP1S382</accession>
<proteinExistence type="inferred from homology"/>
<gene>
    <name evidence="8" type="ORF">ODALV1_LOCUS29281</name>
</gene>
<dbReference type="Pfam" id="PF03381">
    <property type="entry name" value="CDC50"/>
    <property type="match status" value="1"/>
</dbReference>
<evidence type="ECO:0000256" key="4">
    <source>
        <dbReference type="ARBA" id="ARBA00022989"/>
    </source>
</evidence>
<comment type="similarity">
    <text evidence="2">Belongs to the CDC50/LEM3 family.</text>
</comment>
<evidence type="ECO:0000256" key="6">
    <source>
        <dbReference type="SAM" id="MobiDB-lite"/>
    </source>
</evidence>
<evidence type="ECO:0000256" key="5">
    <source>
        <dbReference type="ARBA" id="ARBA00023136"/>
    </source>
</evidence>
<name>A0ABP1S382_9HEXA</name>
<evidence type="ECO:0000256" key="1">
    <source>
        <dbReference type="ARBA" id="ARBA00004141"/>
    </source>
</evidence>